<sequence length="190" mass="20643">MQPSTTATTSHFPEHTVDTAPTASRRTMEGVTRNLGYLPAAVGRLAESPQTLDGFLKLSAMFETTELDPVAREVVIMTIATRNSCHVCVAMHTAKLTRLAADPELTAALRDQRPLPDPRLDTLRTFTLAALDHTGAVPDETLHAFLAQGFTHRNALEVMLGIGAYTLSTFANRLVDAPVDPALAPFAWHR</sequence>
<feature type="domain" description="Carboxymuconolactone decarboxylase-like" evidence="2">
    <location>
        <begin position="61"/>
        <end position="109"/>
    </location>
</feature>
<dbReference type="InterPro" id="IPR003779">
    <property type="entry name" value="CMD-like"/>
</dbReference>
<dbReference type="InterPro" id="IPR029032">
    <property type="entry name" value="AhpD-like"/>
</dbReference>
<evidence type="ECO:0000259" key="2">
    <source>
        <dbReference type="Pfam" id="PF02627"/>
    </source>
</evidence>
<evidence type="ECO:0000256" key="1">
    <source>
        <dbReference type="SAM" id="MobiDB-lite"/>
    </source>
</evidence>
<dbReference type="SUPFAM" id="SSF69118">
    <property type="entry name" value="AhpD-like"/>
    <property type="match status" value="1"/>
</dbReference>
<feature type="region of interest" description="Disordered" evidence="1">
    <location>
        <begin position="1"/>
        <end position="27"/>
    </location>
</feature>
<dbReference type="Proteomes" id="UP001501752">
    <property type="component" value="Unassembled WGS sequence"/>
</dbReference>
<name>A0ABP9DHK2_9ACTN</name>
<comment type="caution">
    <text evidence="3">The sequence shown here is derived from an EMBL/GenBank/DDBJ whole genome shotgun (WGS) entry which is preliminary data.</text>
</comment>
<evidence type="ECO:0000313" key="4">
    <source>
        <dbReference type="Proteomes" id="UP001501752"/>
    </source>
</evidence>
<keyword evidence="4" id="KW-1185">Reference proteome</keyword>
<reference evidence="4" key="1">
    <citation type="journal article" date="2019" name="Int. J. Syst. Evol. Microbiol.">
        <title>The Global Catalogue of Microorganisms (GCM) 10K type strain sequencing project: providing services to taxonomists for standard genome sequencing and annotation.</title>
        <authorList>
            <consortium name="The Broad Institute Genomics Platform"/>
            <consortium name="The Broad Institute Genome Sequencing Center for Infectious Disease"/>
            <person name="Wu L."/>
            <person name="Ma J."/>
        </authorList>
    </citation>
    <scope>NUCLEOTIDE SEQUENCE [LARGE SCALE GENOMIC DNA]</scope>
    <source>
        <strain evidence="4">JCM 13006</strain>
    </source>
</reference>
<dbReference type="Pfam" id="PF02627">
    <property type="entry name" value="CMD"/>
    <property type="match status" value="1"/>
</dbReference>
<evidence type="ECO:0000313" key="3">
    <source>
        <dbReference type="EMBL" id="GAA4842094.1"/>
    </source>
</evidence>
<organism evidence="3 4">
    <name type="scientific">Kitasatospora terrestris</name>
    <dbReference type="NCBI Taxonomy" id="258051"/>
    <lineage>
        <taxon>Bacteria</taxon>
        <taxon>Bacillati</taxon>
        <taxon>Actinomycetota</taxon>
        <taxon>Actinomycetes</taxon>
        <taxon>Kitasatosporales</taxon>
        <taxon>Streptomycetaceae</taxon>
        <taxon>Kitasatospora</taxon>
    </lineage>
</organism>
<dbReference type="Gene3D" id="1.20.1290.10">
    <property type="entry name" value="AhpD-like"/>
    <property type="match status" value="1"/>
</dbReference>
<protein>
    <submittedName>
        <fullName evidence="3">Carboxymuconolactone decarboxylase family protein</fullName>
    </submittedName>
</protein>
<gene>
    <name evidence="3" type="ORF">GCM10023235_17490</name>
</gene>
<dbReference type="EMBL" id="BAABIS010000001">
    <property type="protein sequence ID" value="GAA4842094.1"/>
    <property type="molecule type" value="Genomic_DNA"/>
</dbReference>
<accession>A0ABP9DHK2</accession>
<feature type="compositionally biased region" description="Polar residues" evidence="1">
    <location>
        <begin position="1"/>
        <end position="11"/>
    </location>
</feature>
<proteinExistence type="predicted"/>
<dbReference type="PANTHER" id="PTHR35446:SF3">
    <property type="entry name" value="CMD DOMAIN-CONTAINING PROTEIN"/>
    <property type="match status" value="1"/>
</dbReference>
<dbReference type="PANTHER" id="PTHR35446">
    <property type="entry name" value="SI:CH211-175M2.5"/>
    <property type="match status" value="1"/>
</dbReference>